<protein>
    <submittedName>
        <fullName evidence="1">Uncharacterized protein</fullName>
    </submittedName>
</protein>
<dbReference type="Proteomes" id="UP001497700">
    <property type="component" value="Unassembled WGS sequence"/>
</dbReference>
<organism evidence="1 2">
    <name type="scientific">Hypoxylon rubiginosum</name>
    <dbReference type="NCBI Taxonomy" id="110542"/>
    <lineage>
        <taxon>Eukaryota</taxon>
        <taxon>Fungi</taxon>
        <taxon>Dikarya</taxon>
        <taxon>Ascomycota</taxon>
        <taxon>Pezizomycotina</taxon>
        <taxon>Sordariomycetes</taxon>
        <taxon>Xylariomycetidae</taxon>
        <taxon>Xylariales</taxon>
        <taxon>Hypoxylaceae</taxon>
        <taxon>Hypoxylon</taxon>
    </lineage>
</organism>
<keyword evidence="2" id="KW-1185">Reference proteome</keyword>
<name>A0ACB9YVV3_9PEZI</name>
<proteinExistence type="predicted"/>
<comment type="caution">
    <text evidence="1">The sequence shown here is derived from an EMBL/GenBank/DDBJ whole genome shotgun (WGS) entry which is preliminary data.</text>
</comment>
<sequence>MPTFVTRETYSCSHSSETRHRTFGNDGNVIIDTIPIPLRCLACTCQALSYTISLFYGKGVDNLKLSTTVLSHIRELSSHLDQIITDRQWRTTTGTCNTTYGLDMNVVRDLEILRHKIQMPADLYELRTALYALSILFKTGFSGVW</sequence>
<evidence type="ECO:0000313" key="1">
    <source>
        <dbReference type="EMBL" id="KAI4863586.1"/>
    </source>
</evidence>
<reference evidence="1 2" key="1">
    <citation type="journal article" date="2022" name="New Phytol.">
        <title>Ecological generalism drives hyperdiversity of secondary metabolite gene clusters in xylarialean endophytes.</title>
        <authorList>
            <person name="Franco M.E.E."/>
            <person name="Wisecaver J.H."/>
            <person name="Arnold A.E."/>
            <person name="Ju Y.M."/>
            <person name="Slot J.C."/>
            <person name="Ahrendt S."/>
            <person name="Moore L.P."/>
            <person name="Eastman K.E."/>
            <person name="Scott K."/>
            <person name="Konkel Z."/>
            <person name="Mondo S.J."/>
            <person name="Kuo A."/>
            <person name="Hayes R.D."/>
            <person name="Haridas S."/>
            <person name="Andreopoulos B."/>
            <person name="Riley R."/>
            <person name="LaButti K."/>
            <person name="Pangilinan J."/>
            <person name="Lipzen A."/>
            <person name="Amirebrahimi M."/>
            <person name="Yan J."/>
            <person name="Adam C."/>
            <person name="Keymanesh K."/>
            <person name="Ng V."/>
            <person name="Louie K."/>
            <person name="Northen T."/>
            <person name="Drula E."/>
            <person name="Henrissat B."/>
            <person name="Hsieh H.M."/>
            <person name="Youens-Clark K."/>
            <person name="Lutzoni F."/>
            <person name="Miadlikowska J."/>
            <person name="Eastwood D.C."/>
            <person name="Hamelin R.C."/>
            <person name="Grigoriev I.V."/>
            <person name="U'Ren J.M."/>
        </authorList>
    </citation>
    <scope>NUCLEOTIDE SEQUENCE [LARGE SCALE GENOMIC DNA]</scope>
    <source>
        <strain evidence="1 2">CBS 119005</strain>
    </source>
</reference>
<accession>A0ACB9YVV3</accession>
<evidence type="ECO:0000313" key="2">
    <source>
        <dbReference type="Proteomes" id="UP001497700"/>
    </source>
</evidence>
<gene>
    <name evidence="1" type="ORF">F4820DRAFT_426504</name>
</gene>
<dbReference type="EMBL" id="MU393501">
    <property type="protein sequence ID" value="KAI4863586.1"/>
    <property type="molecule type" value="Genomic_DNA"/>
</dbReference>